<proteinExistence type="inferred from homology"/>
<protein>
    <recommendedName>
        <fullName evidence="5">Inositol monophosphatase</fullName>
    </recommendedName>
</protein>
<evidence type="ECO:0000256" key="2">
    <source>
        <dbReference type="PIRSR" id="PIRSR600760-2"/>
    </source>
</evidence>
<keyword evidence="2" id="KW-0479">Metal-binding</keyword>
<dbReference type="OrthoDB" id="9785695at2"/>
<organism evidence="3 4">
    <name type="scientific">Photobacterium rosenbergii</name>
    <dbReference type="NCBI Taxonomy" id="294936"/>
    <lineage>
        <taxon>Bacteria</taxon>
        <taxon>Pseudomonadati</taxon>
        <taxon>Pseudomonadota</taxon>
        <taxon>Gammaproteobacteria</taxon>
        <taxon>Vibrionales</taxon>
        <taxon>Vibrionaceae</taxon>
        <taxon>Photobacterium</taxon>
    </lineage>
</organism>
<dbReference type="EMBL" id="PYMB01000001">
    <property type="protein sequence ID" value="PSW16710.1"/>
    <property type="molecule type" value="Genomic_DNA"/>
</dbReference>
<comment type="caution">
    <text evidence="3">The sequence shown here is derived from an EMBL/GenBank/DDBJ whole genome shotgun (WGS) entry which is preliminary data.</text>
</comment>
<dbReference type="Proteomes" id="UP000241346">
    <property type="component" value="Unassembled WGS sequence"/>
</dbReference>
<dbReference type="GO" id="GO:0007165">
    <property type="term" value="P:signal transduction"/>
    <property type="evidence" value="ECO:0007669"/>
    <property type="project" value="TreeGrafter"/>
</dbReference>
<gene>
    <name evidence="3" type="ORF">C9J01_06870</name>
</gene>
<reference evidence="3 4" key="1">
    <citation type="submission" date="2018-03" db="EMBL/GenBank/DDBJ databases">
        <title>Whole genome sequencing of Histamine producing bacteria.</title>
        <authorList>
            <person name="Butler K."/>
        </authorList>
    </citation>
    <scope>NUCLEOTIDE SEQUENCE [LARGE SCALE GENOMIC DNA]</scope>
    <source>
        <strain evidence="3 4">DSM 19138</strain>
    </source>
</reference>
<dbReference type="SUPFAM" id="SSF56655">
    <property type="entry name" value="Carbohydrate phosphatase"/>
    <property type="match status" value="1"/>
</dbReference>
<dbReference type="Gene3D" id="3.30.540.10">
    <property type="entry name" value="Fructose-1,6-Bisphosphatase, subunit A, domain 1"/>
    <property type="match status" value="1"/>
</dbReference>
<dbReference type="PANTHER" id="PTHR20854:SF4">
    <property type="entry name" value="INOSITOL-1-MONOPHOSPHATASE-RELATED"/>
    <property type="match status" value="1"/>
</dbReference>
<feature type="binding site" evidence="2">
    <location>
        <position position="72"/>
    </location>
    <ligand>
        <name>Mg(2+)</name>
        <dbReference type="ChEBI" id="CHEBI:18420"/>
        <label>1</label>
        <note>catalytic</note>
    </ligand>
</feature>
<dbReference type="Gene3D" id="3.40.190.80">
    <property type="match status" value="1"/>
</dbReference>
<feature type="binding site" evidence="2">
    <location>
        <position position="95"/>
    </location>
    <ligand>
        <name>Mg(2+)</name>
        <dbReference type="ChEBI" id="CHEBI:18420"/>
        <label>1</label>
        <note>catalytic</note>
    </ligand>
</feature>
<dbReference type="GO" id="GO:0008934">
    <property type="term" value="F:inositol monophosphate 1-phosphatase activity"/>
    <property type="evidence" value="ECO:0007669"/>
    <property type="project" value="TreeGrafter"/>
</dbReference>
<evidence type="ECO:0000313" key="4">
    <source>
        <dbReference type="Proteomes" id="UP000241346"/>
    </source>
</evidence>
<evidence type="ECO:0000256" key="1">
    <source>
        <dbReference type="ARBA" id="ARBA00009759"/>
    </source>
</evidence>
<dbReference type="GO" id="GO:0046872">
    <property type="term" value="F:metal ion binding"/>
    <property type="evidence" value="ECO:0007669"/>
    <property type="project" value="UniProtKB-KW"/>
</dbReference>
<dbReference type="InterPro" id="IPR000760">
    <property type="entry name" value="Inositol_monophosphatase-like"/>
</dbReference>
<feature type="binding site" evidence="2">
    <location>
        <position position="223"/>
    </location>
    <ligand>
        <name>Mg(2+)</name>
        <dbReference type="ChEBI" id="CHEBI:18420"/>
        <label>1</label>
        <note>catalytic</note>
    </ligand>
</feature>
<comment type="similarity">
    <text evidence="1">Belongs to the inositol monophosphatase superfamily.</text>
</comment>
<dbReference type="PANTHER" id="PTHR20854">
    <property type="entry name" value="INOSITOL MONOPHOSPHATASE"/>
    <property type="match status" value="1"/>
</dbReference>
<feature type="binding site" evidence="2">
    <location>
        <position position="97"/>
    </location>
    <ligand>
        <name>Mg(2+)</name>
        <dbReference type="ChEBI" id="CHEBI:18420"/>
        <label>1</label>
        <note>catalytic</note>
    </ligand>
</feature>
<dbReference type="AlphaFoldDB" id="A0A2T3NMJ4"/>
<comment type="cofactor">
    <cofactor evidence="2">
        <name>Mg(2+)</name>
        <dbReference type="ChEBI" id="CHEBI:18420"/>
    </cofactor>
</comment>
<dbReference type="CDD" id="cd01637">
    <property type="entry name" value="IMPase_like"/>
    <property type="match status" value="1"/>
</dbReference>
<keyword evidence="2" id="KW-0460">Magnesium</keyword>
<name>A0A2T3NMJ4_9GAMM</name>
<dbReference type="RefSeq" id="WP_107297329.1">
    <property type="nucleotide sequence ID" value="NZ_PYMB01000001.1"/>
</dbReference>
<accession>A0A2T3NMJ4</accession>
<evidence type="ECO:0000313" key="3">
    <source>
        <dbReference type="EMBL" id="PSW16710.1"/>
    </source>
</evidence>
<dbReference type="Pfam" id="PF00459">
    <property type="entry name" value="Inositol_P"/>
    <property type="match status" value="1"/>
</dbReference>
<dbReference type="GO" id="GO:0006020">
    <property type="term" value="P:inositol metabolic process"/>
    <property type="evidence" value="ECO:0007669"/>
    <property type="project" value="TreeGrafter"/>
</dbReference>
<sequence>MNNIPAIIDDVLHVIKKCSRQTILSGLSASSNVEKNQKKSASDIATQDDREIEKQLRQSLSHIFPTALIIGEESVYESPELLSQAEAASLSIIIDPIDGTWHYAHGSNLVGVMIAILKNGRCIFGVIYDPLNDEFIYAVEGEGAFVRTKDNVTKSVAISANSPNIGLCSPFHFNDAKIREVISSWMNNYDRVFSLSCSSFEYKMILNGGASFYLTHESPKPWDHLAGVLIVNEAGGYAAKIDNTEYLLSDKDNNLLVCSSEKIWQQIVTQLPL</sequence>
<feature type="binding site" evidence="2">
    <location>
        <position position="98"/>
    </location>
    <ligand>
        <name>Mg(2+)</name>
        <dbReference type="ChEBI" id="CHEBI:18420"/>
        <label>1</label>
        <note>catalytic</note>
    </ligand>
</feature>
<evidence type="ECO:0008006" key="5">
    <source>
        <dbReference type="Google" id="ProtNLM"/>
    </source>
</evidence>